<evidence type="ECO:0000313" key="3">
    <source>
        <dbReference type="Proteomes" id="UP000197138"/>
    </source>
</evidence>
<evidence type="ECO:0000313" key="1">
    <source>
        <dbReference type="EMBL" id="OWM67017.1"/>
    </source>
</evidence>
<organism evidence="1 3">
    <name type="scientific">Punica granatum</name>
    <name type="common">Pomegranate</name>
    <dbReference type="NCBI Taxonomy" id="22663"/>
    <lineage>
        <taxon>Eukaryota</taxon>
        <taxon>Viridiplantae</taxon>
        <taxon>Streptophyta</taxon>
        <taxon>Embryophyta</taxon>
        <taxon>Tracheophyta</taxon>
        <taxon>Spermatophyta</taxon>
        <taxon>Magnoliopsida</taxon>
        <taxon>eudicotyledons</taxon>
        <taxon>Gunneridae</taxon>
        <taxon>Pentapetalae</taxon>
        <taxon>rosids</taxon>
        <taxon>malvids</taxon>
        <taxon>Myrtales</taxon>
        <taxon>Lythraceae</taxon>
        <taxon>Punica</taxon>
    </lineage>
</organism>
<evidence type="ECO:0000313" key="4">
    <source>
        <dbReference type="Proteomes" id="UP000233551"/>
    </source>
</evidence>
<dbReference type="AlphaFoldDB" id="A0A218W2F5"/>
<reference evidence="2 4" key="3">
    <citation type="submission" date="2017-11" db="EMBL/GenBank/DDBJ databases">
        <title>De-novo sequencing of pomegranate (Punica granatum L.) genome.</title>
        <authorList>
            <person name="Akparov Z."/>
            <person name="Amiraslanov A."/>
            <person name="Hajiyeva S."/>
            <person name="Abbasov M."/>
            <person name="Kaur K."/>
            <person name="Hamwieh A."/>
            <person name="Solovyev V."/>
            <person name="Salamov A."/>
            <person name="Braich B."/>
            <person name="Kosarev P."/>
            <person name="Mahmoud A."/>
            <person name="Hajiyev E."/>
            <person name="Babayeva S."/>
            <person name="Izzatullayeva V."/>
            <person name="Mammadov A."/>
            <person name="Mammadov A."/>
            <person name="Sharifova S."/>
            <person name="Ojaghi J."/>
            <person name="Eynullazada K."/>
            <person name="Bayramov B."/>
            <person name="Abdulazimova A."/>
            <person name="Shahmuradov I."/>
        </authorList>
    </citation>
    <scope>NUCLEOTIDE SEQUENCE [LARGE SCALE GENOMIC DNA]</scope>
    <source>
        <strain evidence="2">AG2017</strain>
        <strain evidence="4">cv. AG2017</strain>
        <tissue evidence="2">Leaf</tissue>
    </source>
</reference>
<reference evidence="1" key="2">
    <citation type="submission" date="2017-06" db="EMBL/GenBank/DDBJ databases">
        <title>The pomegranate genome and the genomics of punicalagin biosynthesis.</title>
        <authorList>
            <person name="Xu C."/>
        </authorList>
    </citation>
    <scope>NUCLEOTIDE SEQUENCE [LARGE SCALE GENOMIC DNA]</scope>
    <source>
        <tissue evidence="1">Fresh leaf</tissue>
    </source>
</reference>
<dbReference type="EMBL" id="MTKT01005400">
    <property type="protein sequence ID" value="OWM67017.1"/>
    <property type="molecule type" value="Genomic_DNA"/>
</dbReference>
<protein>
    <submittedName>
        <fullName evidence="1">Uncharacterized protein</fullName>
    </submittedName>
</protein>
<dbReference type="EMBL" id="PGOL01002859">
    <property type="protein sequence ID" value="PKI44588.1"/>
    <property type="molecule type" value="Genomic_DNA"/>
</dbReference>
<sequence>MTIDLSIKPWLDHQAEDTIRMDNTTVLHPHPSYPSHNLAIIRDLRMYLFRLSSKPSVVKLGTQRCRVQQTGSPFRNTSASALELWRR</sequence>
<comment type="caution">
    <text evidence="1">The sequence shown here is derived from an EMBL/GenBank/DDBJ whole genome shotgun (WGS) entry which is preliminary data.</text>
</comment>
<dbReference type="Proteomes" id="UP000197138">
    <property type="component" value="Unassembled WGS sequence"/>
</dbReference>
<dbReference type="Proteomes" id="UP000233551">
    <property type="component" value="Unassembled WGS sequence"/>
</dbReference>
<name>A0A218W2F5_PUNGR</name>
<proteinExistence type="predicted"/>
<reference evidence="3" key="1">
    <citation type="journal article" date="2017" name="Plant J.">
        <title>The pomegranate (Punica granatum L.) genome and the genomics of punicalagin biosynthesis.</title>
        <authorList>
            <person name="Qin G."/>
            <person name="Xu C."/>
            <person name="Ming R."/>
            <person name="Tang H."/>
            <person name="Guyot R."/>
            <person name="Kramer E.M."/>
            <person name="Hu Y."/>
            <person name="Yi X."/>
            <person name="Qi Y."/>
            <person name="Xu X."/>
            <person name="Gao Z."/>
            <person name="Pan H."/>
            <person name="Jian J."/>
            <person name="Tian Y."/>
            <person name="Yue Z."/>
            <person name="Xu Y."/>
        </authorList>
    </citation>
    <scope>NUCLEOTIDE SEQUENCE [LARGE SCALE GENOMIC DNA]</scope>
    <source>
        <strain evidence="3">cv. Dabenzi</strain>
    </source>
</reference>
<evidence type="ECO:0000313" key="2">
    <source>
        <dbReference type="EMBL" id="PKI44588.1"/>
    </source>
</evidence>
<keyword evidence="4" id="KW-1185">Reference proteome</keyword>
<accession>A0A218W2F5</accession>
<gene>
    <name evidence="1" type="ORF">CDL15_Pgr000469</name>
    <name evidence="2" type="ORF">CRG98_034943</name>
</gene>